<feature type="domain" description="Histidine kinase" evidence="6">
    <location>
        <begin position="202"/>
        <end position="420"/>
    </location>
</feature>
<dbReference type="AlphaFoldDB" id="A0A931MIS2"/>
<gene>
    <name evidence="8" type="ORF">I5803_19960</name>
</gene>
<evidence type="ECO:0000256" key="1">
    <source>
        <dbReference type="ARBA" id="ARBA00000085"/>
    </source>
</evidence>
<dbReference type="InterPro" id="IPR005467">
    <property type="entry name" value="His_kinase_dom"/>
</dbReference>
<dbReference type="SUPFAM" id="SSF52172">
    <property type="entry name" value="CheY-like"/>
    <property type="match status" value="1"/>
</dbReference>
<dbReference type="EMBL" id="JADWYS010000001">
    <property type="protein sequence ID" value="MBG9390317.1"/>
    <property type="molecule type" value="Genomic_DNA"/>
</dbReference>
<keyword evidence="3 4" id="KW-0597">Phosphoprotein</keyword>
<organism evidence="8 9">
    <name type="scientific">Caenimonas aquaedulcis</name>
    <dbReference type="NCBI Taxonomy" id="2793270"/>
    <lineage>
        <taxon>Bacteria</taxon>
        <taxon>Pseudomonadati</taxon>
        <taxon>Pseudomonadota</taxon>
        <taxon>Betaproteobacteria</taxon>
        <taxon>Burkholderiales</taxon>
        <taxon>Comamonadaceae</taxon>
        <taxon>Caenimonas</taxon>
    </lineage>
</organism>
<feature type="coiled-coil region" evidence="5">
    <location>
        <begin position="138"/>
        <end position="186"/>
    </location>
</feature>
<dbReference type="PANTHER" id="PTHR43065:SF49">
    <property type="entry name" value="HISTIDINE KINASE"/>
    <property type="match status" value="1"/>
</dbReference>
<evidence type="ECO:0000256" key="3">
    <source>
        <dbReference type="ARBA" id="ARBA00022553"/>
    </source>
</evidence>
<sequence>MTELRVLVHAPRGRDAAVVKDVIEASHRVEVCATAPQLVAALNAGAAAAVLTEEVLNEAGLAEALRTWLAGQPPWSDFPFVVLAARKVGPRAQSATQALHGLGNVILLERPLNAETLASAADAAVRARRRQYATRMHLEEIQQGQSKLEQLNGELERRIEGRTRELSEANNRLMKEISERERAQAALTQSQKMEAIGRLTGGIAHDFNNLLHVVNMNLELISLYAKEEKVKPVVDRAKSASRRGAKLTGQLLSFARNQSLMPKLTHVNRLLMGMKDLIEISAGSAVAVEFELCEQDAAVVVDPSQLEMAVLNLAVNSRDAMPEGGILTISTCEKQDVEAYGELARGDYVVVTVSDTGPGIPPQFLSKVFDPFFTTKPLGSGTGLGLSQVYGFARQSGGLAFIRSETDKGTTVEMYFPAARDEQEDQSVPLQSLPLPRGEKARRILVVEDDADVRRVIVECLGLIGYSVNEAANGTEGLEAIGRAKPDVLIVDYAMPDMTGAEVISKAREMGHHMPVILATGYADMAEVERLAGKLAILRKPFDINTLGDAVARALDGKPVEEAEESGALSSA</sequence>
<dbReference type="Pfam" id="PF02518">
    <property type="entry name" value="HATPase_c"/>
    <property type="match status" value="1"/>
</dbReference>
<dbReference type="SMART" id="SM00387">
    <property type="entry name" value="HATPase_c"/>
    <property type="match status" value="1"/>
</dbReference>
<dbReference type="Pfam" id="PF00072">
    <property type="entry name" value="Response_reg"/>
    <property type="match status" value="1"/>
</dbReference>
<keyword evidence="5" id="KW-0175">Coiled coil</keyword>
<evidence type="ECO:0000313" key="9">
    <source>
        <dbReference type="Proteomes" id="UP000651050"/>
    </source>
</evidence>
<dbReference type="Proteomes" id="UP000651050">
    <property type="component" value="Unassembled WGS sequence"/>
</dbReference>
<dbReference type="PROSITE" id="PS50109">
    <property type="entry name" value="HIS_KIN"/>
    <property type="match status" value="1"/>
</dbReference>
<dbReference type="InterPro" id="IPR003594">
    <property type="entry name" value="HATPase_dom"/>
</dbReference>
<dbReference type="PANTHER" id="PTHR43065">
    <property type="entry name" value="SENSOR HISTIDINE KINASE"/>
    <property type="match status" value="1"/>
</dbReference>
<dbReference type="SMART" id="SM00448">
    <property type="entry name" value="REC"/>
    <property type="match status" value="1"/>
</dbReference>
<keyword evidence="9" id="KW-1185">Reference proteome</keyword>
<dbReference type="PRINTS" id="PR00344">
    <property type="entry name" value="BCTRLSENSOR"/>
</dbReference>
<dbReference type="InterPro" id="IPR003661">
    <property type="entry name" value="HisK_dim/P_dom"/>
</dbReference>
<evidence type="ECO:0000256" key="5">
    <source>
        <dbReference type="SAM" id="Coils"/>
    </source>
</evidence>
<name>A0A931MIS2_9BURK</name>
<evidence type="ECO:0000256" key="4">
    <source>
        <dbReference type="PROSITE-ProRule" id="PRU00169"/>
    </source>
</evidence>
<dbReference type="SUPFAM" id="SSF47384">
    <property type="entry name" value="Homodimeric domain of signal transducing histidine kinase"/>
    <property type="match status" value="1"/>
</dbReference>
<dbReference type="Pfam" id="PF00512">
    <property type="entry name" value="HisKA"/>
    <property type="match status" value="1"/>
</dbReference>
<dbReference type="EC" id="2.7.13.3" evidence="2"/>
<feature type="modified residue" description="4-aspartylphosphate" evidence="4">
    <location>
        <position position="492"/>
    </location>
</feature>
<dbReference type="InterPro" id="IPR011006">
    <property type="entry name" value="CheY-like_superfamily"/>
</dbReference>
<dbReference type="Gene3D" id="3.30.565.10">
    <property type="entry name" value="Histidine kinase-like ATPase, C-terminal domain"/>
    <property type="match status" value="1"/>
</dbReference>
<feature type="domain" description="Response regulatory" evidence="7">
    <location>
        <begin position="443"/>
        <end position="555"/>
    </location>
</feature>
<dbReference type="Gene3D" id="3.40.50.2300">
    <property type="match status" value="1"/>
</dbReference>
<dbReference type="CDD" id="cd00156">
    <property type="entry name" value="REC"/>
    <property type="match status" value="1"/>
</dbReference>
<dbReference type="SMART" id="SM00388">
    <property type="entry name" value="HisKA"/>
    <property type="match status" value="1"/>
</dbReference>
<evidence type="ECO:0000256" key="2">
    <source>
        <dbReference type="ARBA" id="ARBA00012438"/>
    </source>
</evidence>
<comment type="catalytic activity">
    <reaction evidence="1">
        <text>ATP + protein L-histidine = ADP + protein N-phospho-L-histidine.</text>
        <dbReference type="EC" id="2.7.13.3"/>
    </reaction>
</comment>
<dbReference type="InterPro" id="IPR036097">
    <property type="entry name" value="HisK_dim/P_sf"/>
</dbReference>
<dbReference type="SUPFAM" id="SSF55874">
    <property type="entry name" value="ATPase domain of HSP90 chaperone/DNA topoisomerase II/histidine kinase"/>
    <property type="match status" value="1"/>
</dbReference>
<dbReference type="GO" id="GO:0000155">
    <property type="term" value="F:phosphorelay sensor kinase activity"/>
    <property type="evidence" value="ECO:0007669"/>
    <property type="project" value="InterPro"/>
</dbReference>
<comment type="caution">
    <text evidence="8">The sequence shown here is derived from an EMBL/GenBank/DDBJ whole genome shotgun (WGS) entry which is preliminary data.</text>
</comment>
<dbReference type="InterPro" id="IPR001789">
    <property type="entry name" value="Sig_transdc_resp-reg_receiver"/>
</dbReference>
<protein>
    <recommendedName>
        <fullName evidence="2">histidine kinase</fullName>
        <ecNumber evidence="2">2.7.13.3</ecNumber>
    </recommendedName>
</protein>
<reference evidence="8" key="1">
    <citation type="submission" date="2020-11" db="EMBL/GenBank/DDBJ databases">
        <title>Bacterial whole genome sequence for Caenimonas sp. DR4.4.</title>
        <authorList>
            <person name="Le V."/>
            <person name="Ko S.-R."/>
            <person name="Ahn C.-Y."/>
            <person name="Oh H.-M."/>
        </authorList>
    </citation>
    <scope>NUCLEOTIDE SEQUENCE</scope>
    <source>
        <strain evidence="8">DR4.4</strain>
    </source>
</reference>
<dbReference type="CDD" id="cd00082">
    <property type="entry name" value="HisKA"/>
    <property type="match status" value="1"/>
</dbReference>
<evidence type="ECO:0000259" key="7">
    <source>
        <dbReference type="PROSITE" id="PS50110"/>
    </source>
</evidence>
<evidence type="ECO:0000259" key="6">
    <source>
        <dbReference type="PROSITE" id="PS50109"/>
    </source>
</evidence>
<proteinExistence type="predicted"/>
<dbReference type="InterPro" id="IPR004358">
    <property type="entry name" value="Sig_transdc_His_kin-like_C"/>
</dbReference>
<dbReference type="InterPro" id="IPR036890">
    <property type="entry name" value="HATPase_C_sf"/>
</dbReference>
<evidence type="ECO:0000313" key="8">
    <source>
        <dbReference type="EMBL" id="MBG9390317.1"/>
    </source>
</evidence>
<dbReference type="Gene3D" id="1.10.287.130">
    <property type="match status" value="1"/>
</dbReference>
<dbReference type="RefSeq" id="WP_196988062.1">
    <property type="nucleotide sequence ID" value="NZ_JADWYS010000001.1"/>
</dbReference>
<dbReference type="PROSITE" id="PS50110">
    <property type="entry name" value="RESPONSE_REGULATORY"/>
    <property type="match status" value="1"/>
</dbReference>
<accession>A0A931MIS2</accession>